<gene>
    <name evidence="2" type="ORF">ARMSODRAFT_760822</name>
</gene>
<dbReference type="EMBL" id="KZ293422">
    <property type="protein sequence ID" value="PBK72486.1"/>
    <property type="molecule type" value="Genomic_DNA"/>
</dbReference>
<evidence type="ECO:0000313" key="2">
    <source>
        <dbReference type="EMBL" id="PBK72486.1"/>
    </source>
</evidence>
<organism evidence="2 3">
    <name type="scientific">Armillaria solidipes</name>
    <dbReference type="NCBI Taxonomy" id="1076256"/>
    <lineage>
        <taxon>Eukaryota</taxon>
        <taxon>Fungi</taxon>
        <taxon>Dikarya</taxon>
        <taxon>Basidiomycota</taxon>
        <taxon>Agaricomycotina</taxon>
        <taxon>Agaricomycetes</taxon>
        <taxon>Agaricomycetidae</taxon>
        <taxon>Agaricales</taxon>
        <taxon>Marasmiineae</taxon>
        <taxon>Physalacriaceae</taxon>
        <taxon>Armillaria</taxon>
    </lineage>
</organism>
<reference evidence="3" key="1">
    <citation type="journal article" date="2017" name="Nat. Ecol. Evol.">
        <title>Genome expansion and lineage-specific genetic innovations in the forest pathogenic fungi Armillaria.</title>
        <authorList>
            <person name="Sipos G."/>
            <person name="Prasanna A.N."/>
            <person name="Walter M.C."/>
            <person name="O'Connor E."/>
            <person name="Balint B."/>
            <person name="Krizsan K."/>
            <person name="Kiss B."/>
            <person name="Hess J."/>
            <person name="Varga T."/>
            <person name="Slot J."/>
            <person name="Riley R."/>
            <person name="Boka B."/>
            <person name="Rigling D."/>
            <person name="Barry K."/>
            <person name="Lee J."/>
            <person name="Mihaltcheva S."/>
            <person name="LaButti K."/>
            <person name="Lipzen A."/>
            <person name="Waldron R."/>
            <person name="Moloney N.M."/>
            <person name="Sperisen C."/>
            <person name="Kredics L."/>
            <person name="Vagvoelgyi C."/>
            <person name="Patrignani A."/>
            <person name="Fitzpatrick D."/>
            <person name="Nagy I."/>
            <person name="Doyle S."/>
            <person name="Anderson J.B."/>
            <person name="Grigoriev I.V."/>
            <person name="Gueldener U."/>
            <person name="Muensterkoetter M."/>
            <person name="Nagy L.G."/>
        </authorList>
    </citation>
    <scope>NUCLEOTIDE SEQUENCE [LARGE SCALE GENOMIC DNA]</scope>
    <source>
        <strain evidence="3">28-4</strain>
    </source>
</reference>
<evidence type="ECO:0000313" key="3">
    <source>
        <dbReference type="Proteomes" id="UP000218334"/>
    </source>
</evidence>
<feature type="compositionally biased region" description="Polar residues" evidence="1">
    <location>
        <begin position="32"/>
        <end position="51"/>
    </location>
</feature>
<evidence type="ECO:0000256" key="1">
    <source>
        <dbReference type="SAM" id="MobiDB-lite"/>
    </source>
</evidence>
<feature type="region of interest" description="Disordered" evidence="1">
    <location>
        <begin position="31"/>
        <end position="51"/>
    </location>
</feature>
<accession>A0A2H3CB19</accession>
<sequence length="119" mass="12487">MPTVTTANEIELEPSLSTALTNVVNNTENTNSAITNSDVTSSNAFDGTVPSGTEMNSSVVLAGANAPTDVTIDAAVLNGEEHKSVEQNSGTNVNEKPSEQIVPTTTIHECLPRKSQIFQ</sequence>
<proteinExistence type="predicted"/>
<dbReference type="AlphaFoldDB" id="A0A2H3CB19"/>
<keyword evidence="3" id="KW-1185">Reference proteome</keyword>
<protein>
    <submittedName>
        <fullName evidence="2">Uncharacterized protein</fullName>
    </submittedName>
</protein>
<name>A0A2H3CB19_9AGAR</name>
<dbReference type="Proteomes" id="UP000218334">
    <property type="component" value="Unassembled WGS sequence"/>
</dbReference>